<proteinExistence type="predicted"/>
<evidence type="ECO:0000313" key="2">
    <source>
        <dbReference type="Proteomes" id="UP000827544"/>
    </source>
</evidence>
<reference evidence="1" key="1">
    <citation type="submission" date="2021-10" db="EMBL/GenBank/DDBJ databases">
        <authorList>
            <person name="Lavering E.D."/>
            <person name="James R."/>
            <person name="Fairholm J.D."/>
            <person name="Ogilvie B.H."/>
            <person name="Thurgood T.L."/>
            <person name="Robison R.A."/>
            <person name="Grose J.H."/>
        </authorList>
    </citation>
    <scope>NUCLEOTIDE SEQUENCE</scope>
</reference>
<evidence type="ECO:0000313" key="1">
    <source>
        <dbReference type="EMBL" id="UGO51079.1"/>
    </source>
</evidence>
<name>A0AAE8YY49_9CAUD</name>
<accession>A0AAE8YY49</accession>
<gene>
    <name evidence="1" type="ORF">NATE_226</name>
</gene>
<keyword evidence="2" id="KW-1185">Reference proteome</keyword>
<protein>
    <submittedName>
        <fullName evidence="1">Uncharacterized protein</fullName>
    </submittedName>
</protein>
<dbReference type="Proteomes" id="UP000827544">
    <property type="component" value="Segment"/>
</dbReference>
<dbReference type="EMBL" id="OK499992">
    <property type="protein sequence ID" value="UGO51079.1"/>
    <property type="molecule type" value="Genomic_DNA"/>
</dbReference>
<organism evidence="1 2">
    <name type="scientific">Bacillus phage vB_BanS_Nate</name>
    <dbReference type="NCBI Taxonomy" id="2894788"/>
    <lineage>
        <taxon>Viruses</taxon>
        <taxon>Duplodnaviria</taxon>
        <taxon>Heunggongvirae</taxon>
        <taxon>Uroviricota</taxon>
        <taxon>Caudoviricetes</taxon>
        <taxon>Joanripponvirinae</taxon>
        <taxon>Natevirus</taxon>
        <taxon>Natevirus nate</taxon>
    </lineage>
</organism>
<sequence length="236" mass="27363">MTLKKSDLIKILVEEYGYEKEDLKFDAESKPYTNAKLQALIDAEKEDAEVFASQSKRIKVQKSKKFKDEDLIPVMNGLSGGLFYQSDRTHKVWEFKGFGQESAMEFSELINLRNKYPAYFMDGWLIVCDDDVVKELNLASMYENILTPKNVKEVFEKPIEEMEKFVDRLPQGMKITFVDIAKDLYNKEELDSVKVIRFIEDKFKFSLDDLSPVNDIAQVAPTIQMGNKRAIIVDKR</sequence>